<name>A0ACC0DZW5_9BASI</name>
<organism evidence="1 2">
    <name type="scientific">Puccinia striiformis f. sp. tritici</name>
    <dbReference type="NCBI Taxonomy" id="168172"/>
    <lineage>
        <taxon>Eukaryota</taxon>
        <taxon>Fungi</taxon>
        <taxon>Dikarya</taxon>
        <taxon>Basidiomycota</taxon>
        <taxon>Pucciniomycotina</taxon>
        <taxon>Pucciniomycetes</taxon>
        <taxon>Pucciniales</taxon>
        <taxon>Pucciniaceae</taxon>
        <taxon>Puccinia</taxon>
    </lineage>
</organism>
<reference evidence="2" key="1">
    <citation type="journal article" date="2018" name="BMC Genomics">
        <title>Genomic insights into host adaptation between the wheat stripe rust pathogen (Puccinia striiformis f. sp. tritici) and the barley stripe rust pathogen (Puccinia striiformis f. sp. hordei).</title>
        <authorList>
            <person name="Xia C."/>
            <person name="Wang M."/>
            <person name="Yin C."/>
            <person name="Cornejo O.E."/>
            <person name="Hulbert S.H."/>
            <person name="Chen X."/>
        </authorList>
    </citation>
    <scope>NUCLEOTIDE SEQUENCE [LARGE SCALE GENOMIC DNA]</scope>
    <source>
        <strain evidence="2">93-210</strain>
    </source>
</reference>
<protein>
    <submittedName>
        <fullName evidence="1">Uncharacterized protein</fullName>
    </submittedName>
</protein>
<accession>A0ACC0DZW5</accession>
<sequence length="87" mass="9635">MPNRLAVFLFALYSASYSPILLPTIHRIFITANLAAQLNRPERLIFNPLALKELVPFHPFTGIASGSLYSTNWPHSESPSSLAITPN</sequence>
<reference evidence="1 2" key="3">
    <citation type="journal article" date="2022" name="Microbiol. Spectr.">
        <title>Folding features and dynamics of 3D genome architecture in plant fungal pathogens.</title>
        <authorList>
            <person name="Xia C."/>
        </authorList>
    </citation>
    <scope>NUCLEOTIDE SEQUENCE [LARGE SCALE GENOMIC DNA]</scope>
    <source>
        <strain evidence="1 2">93-210</strain>
    </source>
</reference>
<evidence type="ECO:0000313" key="1">
    <source>
        <dbReference type="EMBL" id="KAI7941062.1"/>
    </source>
</evidence>
<reference evidence="2" key="2">
    <citation type="journal article" date="2018" name="Mol. Plant Microbe Interact.">
        <title>Genome sequence resources for the wheat stripe rust pathogen (Puccinia striiformis f. sp. tritici) and the barley stripe rust pathogen (Puccinia striiformis f. sp. hordei).</title>
        <authorList>
            <person name="Xia C."/>
            <person name="Wang M."/>
            <person name="Yin C."/>
            <person name="Cornejo O.E."/>
            <person name="Hulbert S.H."/>
            <person name="Chen X."/>
        </authorList>
    </citation>
    <scope>NUCLEOTIDE SEQUENCE [LARGE SCALE GENOMIC DNA]</scope>
    <source>
        <strain evidence="2">93-210</strain>
    </source>
</reference>
<comment type="caution">
    <text evidence="1">The sequence shown here is derived from an EMBL/GenBank/DDBJ whole genome shotgun (WGS) entry which is preliminary data.</text>
</comment>
<evidence type="ECO:0000313" key="2">
    <source>
        <dbReference type="Proteomes" id="UP001060170"/>
    </source>
</evidence>
<gene>
    <name evidence="1" type="ORF">MJO28_013347</name>
</gene>
<dbReference type="EMBL" id="CM045877">
    <property type="protein sequence ID" value="KAI7941062.1"/>
    <property type="molecule type" value="Genomic_DNA"/>
</dbReference>
<dbReference type="Proteomes" id="UP001060170">
    <property type="component" value="Chromosome 13"/>
</dbReference>
<proteinExistence type="predicted"/>
<keyword evidence="2" id="KW-1185">Reference proteome</keyword>